<dbReference type="STRING" id="7918.ENSLOCP00000017673"/>
<dbReference type="AlphaFoldDB" id="W5NAL4"/>
<keyword evidence="6" id="KW-0812">Transmembrane</keyword>
<keyword evidence="3" id="KW-0413">Isomerase</keyword>
<evidence type="ECO:0000256" key="5">
    <source>
        <dbReference type="SAM" id="MobiDB-lite"/>
    </source>
</evidence>
<feature type="domain" description="PPIase FKBP-type" evidence="7">
    <location>
        <begin position="157"/>
        <end position="241"/>
    </location>
</feature>
<evidence type="ECO:0000259" key="7">
    <source>
        <dbReference type="PROSITE" id="PS50059"/>
    </source>
</evidence>
<dbReference type="InParanoid" id="W5NAL4"/>
<dbReference type="Pfam" id="PF00254">
    <property type="entry name" value="FKBP_C"/>
    <property type="match status" value="1"/>
</dbReference>
<keyword evidence="9" id="KW-1185">Reference proteome</keyword>
<comment type="catalytic activity">
    <reaction evidence="3">
        <text>[protein]-peptidylproline (omega=180) = [protein]-peptidylproline (omega=0)</text>
        <dbReference type="Rhea" id="RHEA:16237"/>
        <dbReference type="Rhea" id="RHEA-COMP:10747"/>
        <dbReference type="Rhea" id="RHEA-COMP:10748"/>
        <dbReference type="ChEBI" id="CHEBI:83833"/>
        <dbReference type="ChEBI" id="CHEBI:83834"/>
        <dbReference type="EC" id="5.2.1.8"/>
    </reaction>
</comment>
<keyword evidence="6" id="KW-0472">Membrane</keyword>
<feature type="region of interest" description="Disordered" evidence="5">
    <location>
        <begin position="1"/>
        <end position="81"/>
    </location>
</feature>
<dbReference type="Bgee" id="ENSLOCG00000014352">
    <property type="expression patterns" value="Expressed in camera-type eye and 2 other cell types or tissues"/>
</dbReference>
<dbReference type="InterPro" id="IPR001179">
    <property type="entry name" value="PPIase_FKBP_dom"/>
</dbReference>
<dbReference type="Gene3D" id="3.10.50.40">
    <property type="match status" value="1"/>
</dbReference>
<dbReference type="GO" id="GO:0043066">
    <property type="term" value="P:negative regulation of apoptotic process"/>
    <property type="evidence" value="ECO:0000318"/>
    <property type="project" value="GO_Central"/>
</dbReference>
<evidence type="ECO:0000313" key="8">
    <source>
        <dbReference type="Ensembl" id="ENSLOCP00000017673.1"/>
    </source>
</evidence>
<dbReference type="PROSITE" id="PS50005">
    <property type="entry name" value="TPR"/>
    <property type="match status" value="1"/>
</dbReference>
<dbReference type="eggNOG" id="KOG0543">
    <property type="taxonomic scope" value="Eukaryota"/>
</dbReference>
<keyword evidence="2 4" id="KW-0802">TPR repeat</keyword>
<dbReference type="InterPro" id="IPR046357">
    <property type="entry name" value="PPIase_dom_sf"/>
</dbReference>
<name>W5NAL4_LEPOC</name>
<keyword evidence="6" id="KW-1133">Transmembrane helix</keyword>
<dbReference type="SUPFAM" id="SSF48452">
    <property type="entry name" value="TPR-like"/>
    <property type="match status" value="1"/>
</dbReference>
<keyword evidence="1" id="KW-0677">Repeat</keyword>
<evidence type="ECO:0000256" key="4">
    <source>
        <dbReference type="PROSITE-ProRule" id="PRU00339"/>
    </source>
</evidence>
<sequence length="453" mass="50314">MERPELGTETVETCPYVEAWNGLEEGDPLHEPPQAHKSREEEQVNSGGSAFGSLCVPGTESAEAAGEGGPDGKRKLEKTPSFGKTVRFQLPPNREVDMTSVPTEESFFPRYELHEWTAAGFEELFLDEEWLDITEEGFLRKRVLQPGQEQAASPSWGQEVTVKLQGVLEDGTVVEKDPRLTFVIGEGDVNQALELCAPSMQLDEIALLITDSQYAYGQRGREPDIPPGAALLYQLHLLHIRDKPDPRTLPASDCIRVGNQKRELGNFYFQREEYSKAARSYRMALEALREPVSSSPALEPEETEEVRECWVKCLNNMAATQLKLEQCEDALGTSEEVLLLDPNNVKALFRKGKLLSDKGEYQEAMEVLKKALKLEPSTKAIHVELSKLVKRQAGGSEVLNWKAKPAQMLGENITPFLKAAEGKPSGIPWKWLLGALVVAIGCLLTAMFLPGRN</sequence>
<reference evidence="8" key="3">
    <citation type="submission" date="2025-09" db="UniProtKB">
        <authorList>
            <consortium name="Ensembl"/>
        </authorList>
    </citation>
    <scope>IDENTIFICATION</scope>
</reference>
<dbReference type="InterPro" id="IPR011990">
    <property type="entry name" value="TPR-like_helical_dom_sf"/>
</dbReference>
<evidence type="ECO:0000256" key="1">
    <source>
        <dbReference type="ARBA" id="ARBA00022737"/>
    </source>
</evidence>
<evidence type="ECO:0000313" key="9">
    <source>
        <dbReference type="Proteomes" id="UP000018468"/>
    </source>
</evidence>
<dbReference type="EC" id="5.2.1.8" evidence="3"/>
<dbReference type="GO" id="GO:0012505">
    <property type="term" value="C:endomembrane system"/>
    <property type="evidence" value="ECO:0000318"/>
    <property type="project" value="GO_Central"/>
</dbReference>
<feature type="transmembrane region" description="Helical" evidence="6">
    <location>
        <begin position="431"/>
        <end position="449"/>
    </location>
</feature>
<dbReference type="GeneTree" id="ENSGT00940000165481"/>
<dbReference type="Ensembl" id="ENSLOCT00000017705.1">
    <property type="protein sequence ID" value="ENSLOCP00000017673.1"/>
    <property type="gene ID" value="ENSLOCG00000014352.1"/>
</dbReference>
<keyword evidence="3" id="KW-0697">Rotamase</keyword>
<dbReference type="InterPro" id="IPR019734">
    <property type="entry name" value="TPR_rpt"/>
</dbReference>
<dbReference type="GO" id="GO:0044183">
    <property type="term" value="F:protein folding chaperone"/>
    <property type="evidence" value="ECO:0000318"/>
    <property type="project" value="GO_Central"/>
</dbReference>
<protein>
    <recommendedName>
        <fullName evidence="3">peptidylprolyl isomerase</fullName>
        <ecNumber evidence="3">5.2.1.8</ecNumber>
    </recommendedName>
</protein>
<evidence type="ECO:0000256" key="3">
    <source>
        <dbReference type="PROSITE-ProRule" id="PRU00277"/>
    </source>
</evidence>
<dbReference type="OMA" id="YCMALDV"/>
<dbReference type="GO" id="GO:0005829">
    <property type="term" value="C:cytosol"/>
    <property type="evidence" value="ECO:0000318"/>
    <property type="project" value="GO_Central"/>
</dbReference>
<dbReference type="GO" id="GO:0005740">
    <property type="term" value="C:mitochondrial envelope"/>
    <property type="evidence" value="ECO:0000318"/>
    <property type="project" value="GO_Central"/>
</dbReference>
<dbReference type="GO" id="GO:0006457">
    <property type="term" value="P:protein folding"/>
    <property type="evidence" value="ECO:0000318"/>
    <property type="project" value="GO_Central"/>
</dbReference>
<evidence type="ECO:0000256" key="2">
    <source>
        <dbReference type="ARBA" id="ARBA00022803"/>
    </source>
</evidence>
<dbReference type="GO" id="GO:0016020">
    <property type="term" value="C:membrane"/>
    <property type="evidence" value="ECO:0000318"/>
    <property type="project" value="GO_Central"/>
</dbReference>
<dbReference type="SUPFAM" id="SSF54534">
    <property type="entry name" value="FKBP-like"/>
    <property type="match status" value="1"/>
</dbReference>
<reference evidence="8" key="2">
    <citation type="submission" date="2025-08" db="UniProtKB">
        <authorList>
            <consortium name="Ensembl"/>
        </authorList>
    </citation>
    <scope>IDENTIFICATION</scope>
</reference>
<dbReference type="EMBL" id="AHAT01005055">
    <property type="status" value="NOT_ANNOTATED_CDS"/>
    <property type="molecule type" value="Genomic_DNA"/>
</dbReference>
<dbReference type="HOGENOM" id="CLU_013615_1_3_1"/>
<dbReference type="Proteomes" id="UP000018468">
    <property type="component" value="Linkage group LG3"/>
</dbReference>
<organism evidence="8 9">
    <name type="scientific">Lepisosteus oculatus</name>
    <name type="common">Spotted gar</name>
    <dbReference type="NCBI Taxonomy" id="7918"/>
    <lineage>
        <taxon>Eukaryota</taxon>
        <taxon>Metazoa</taxon>
        <taxon>Chordata</taxon>
        <taxon>Craniata</taxon>
        <taxon>Vertebrata</taxon>
        <taxon>Euteleostomi</taxon>
        <taxon>Actinopterygii</taxon>
        <taxon>Neopterygii</taxon>
        <taxon>Holostei</taxon>
        <taxon>Semionotiformes</taxon>
        <taxon>Lepisosteidae</taxon>
        <taxon>Lepisosteus</taxon>
    </lineage>
</organism>
<dbReference type="PROSITE" id="PS50059">
    <property type="entry name" value="FKBP_PPIASE"/>
    <property type="match status" value="1"/>
</dbReference>
<feature type="repeat" description="TPR" evidence="4">
    <location>
        <begin position="345"/>
        <end position="378"/>
    </location>
</feature>
<dbReference type="PANTHER" id="PTHR46512:SF2">
    <property type="entry name" value="PEPTIDYLPROLYL ISOMERASE"/>
    <property type="match status" value="1"/>
</dbReference>
<dbReference type="Pfam" id="PF13181">
    <property type="entry name" value="TPR_8"/>
    <property type="match status" value="1"/>
</dbReference>
<dbReference type="PANTHER" id="PTHR46512">
    <property type="entry name" value="PEPTIDYLPROLYL ISOMERASE"/>
    <property type="match status" value="1"/>
</dbReference>
<dbReference type="Gene3D" id="1.25.40.10">
    <property type="entry name" value="Tetratricopeptide repeat domain"/>
    <property type="match status" value="1"/>
</dbReference>
<dbReference type="SMART" id="SM00028">
    <property type="entry name" value="TPR"/>
    <property type="match status" value="3"/>
</dbReference>
<evidence type="ECO:0000256" key="6">
    <source>
        <dbReference type="SAM" id="Phobius"/>
    </source>
</evidence>
<dbReference type="PROSITE" id="PS50293">
    <property type="entry name" value="TPR_REGION"/>
    <property type="match status" value="1"/>
</dbReference>
<proteinExistence type="predicted"/>
<dbReference type="GO" id="GO:0003755">
    <property type="term" value="F:peptidyl-prolyl cis-trans isomerase activity"/>
    <property type="evidence" value="ECO:0007669"/>
    <property type="project" value="UniProtKB-KW"/>
</dbReference>
<feature type="compositionally biased region" description="Basic and acidic residues" evidence="5">
    <location>
        <begin position="27"/>
        <end position="42"/>
    </location>
</feature>
<accession>W5NAL4</accession>
<dbReference type="InterPro" id="IPR050754">
    <property type="entry name" value="FKBP4/5/8-like"/>
</dbReference>
<reference evidence="9" key="1">
    <citation type="submission" date="2011-12" db="EMBL/GenBank/DDBJ databases">
        <title>The Draft Genome of Lepisosteus oculatus.</title>
        <authorList>
            <consortium name="The Broad Institute Genome Assembly &amp; Analysis Group"/>
            <consortium name="Computational R&amp;D Group"/>
            <consortium name="and Sequencing Platform"/>
            <person name="Di Palma F."/>
            <person name="Alfoldi J."/>
            <person name="Johnson J."/>
            <person name="Berlin A."/>
            <person name="Gnerre S."/>
            <person name="Jaffe D."/>
            <person name="MacCallum I."/>
            <person name="Young S."/>
            <person name="Walker B.J."/>
            <person name="Lander E.S."/>
            <person name="Lindblad-Toh K."/>
        </authorList>
    </citation>
    <scope>NUCLEOTIDE SEQUENCE [LARGE SCALE GENOMIC DNA]</scope>
</reference>